<reference evidence="2" key="1">
    <citation type="submission" date="2019-08" db="EMBL/GenBank/DDBJ databases">
        <authorList>
            <person name="Kucharzyk K."/>
            <person name="Murdoch R.W."/>
            <person name="Higgins S."/>
            <person name="Loffler F."/>
        </authorList>
    </citation>
    <scope>NUCLEOTIDE SEQUENCE</scope>
</reference>
<gene>
    <name evidence="2" type="ORF">SDC9_206903</name>
</gene>
<dbReference type="SUPFAM" id="SSF51658">
    <property type="entry name" value="Xylose isomerase-like"/>
    <property type="match status" value="1"/>
</dbReference>
<dbReference type="Pfam" id="PF01261">
    <property type="entry name" value="AP_endonuc_2"/>
    <property type="match status" value="1"/>
</dbReference>
<feature type="domain" description="Xylose isomerase-like TIM barrel" evidence="1">
    <location>
        <begin position="1"/>
        <end position="93"/>
    </location>
</feature>
<dbReference type="AlphaFoldDB" id="A0A645JHV2"/>
<proteinExistence type="predicted"/>
<dbReference type="InterPro" id="IPR013022">
    <property type="entry name" value="Xyl_isomerase-like_TIM-brl"/>
</dbReference>
<accession>A0A645JHV2</accession>
<name>A0A645JHV2_9ZZZZ</name>
<dbReference type="EMBL" id="VSSQ01132889">
    <property type="protein sequence ID" value="MPN59183.1"/>
    <property type="molecule type" value="Genomic_DNA"/>
</dbReference>
<dbReference type="InterPro" id="IPR036237">
    <property type="entry name" value="Xyl_isomerase-like_sf"/>
</dbReference>
<sequence length="100" mass="11119">MDVGHLFANKGGDNWSTGRFIKQYRRRMIAVHLHDVVLREGMAPLDHQKLGSGALDYRQLARQLAESGYEGCVAAEIKSSMEDARQSARMFEQAVSALAP</sequence>
<evidence type="ECO:0000313" key="2">
    <source>
        <dbReference type="EMBL" id="MPN59183.1"/>
    </source>
</evidence>
<evidence type="ECO:0000259" key="1">
    <source>
        <dbReference type="Pfam" id="PF01261"/>
    </source>
</evidence>
<organism evidence="2">
    <name type="scientific">bioreactor metagenome</name>
    <dbReference type="NCBI Taxonomy" id="1076179"/>
    <lineage>
        <taxon>unclassified sequences</taxon>
        <taxon>metagenomes</taxon>
        <taxon>ecological metagenomes</taxon>
    </lineage>
</organism>
<comment type="caution">
    <text evidence="2">The sequence shown here is derived from an EMBL/GenBank/DDBJ whole genome shotgun (WGS) entry which is preliminary data.</text>
</comment>
<protein>
    <recommendedName>
        <fullName evidence="1">Xylose isomerase-like TIM barrel domain-containing protein</fullName>
    </recommendedName>
</protein>
<dbReference type="Gene3D" id="3.20.20.150">
    <property type="entry name" value="Divalent-metal-dependent TIM barrel enzymes"/>
    <property type="match status" value="1"/>
</dbReference>